<evidence type="ECO:0000313" key="1">
    <source>
        <dbReference type="EMBL" id="MFC0677457.1"/>
    </source>
</evidence>
<organism evidence="1 2">
    <name type="scientific">Lysobacter korlensis</name>
    <dbReference type="NCBI Taxonomy" id="553636"/>
    <lineage>
        <taxon>Bacteria</taxon>
        <taxon>Pseudomonadati</taxon>
        <taxon>Pseudomonadota</taxon>
        <taxon>Gammaproteobacteria</taxon>
        <taxon>Lysobacterales</taxon>
        <taxon>Lysobacteraceae</taxon>
        <taxon>Lysobacter</taxon>
    </lineage>
</organism>
<proteinExistence type="predicted"/>
<evidence type="ECO:0008006" key="3">
    <source>
        <dbReference type="Google" id="ProtNLM"/>
    </source>
</evidence>
<comment type="caution">
    <text evidence="1">The sequence shown here is derived from an EMBL/GenBank/DDBJ whole genome shotgun (WGS) entry which is preliminary data.</text>
</comment>
<accession>A0ABV6RM44</accession>
<gene>
    <name evidence="1" type="ORF">ACFFGH_06275</name>
</gene>
<reference evidence="1 2" key="1">
    <citation type="submission" date="2024-09" db="EMBL/GenBank/DDBJ databases">
        <authorList>
            <person name="Sun Q."/>
            <person name="Mori K."/>
        </authorList>
    </citation>
    <scope>NUCLEOTIDE SEQUENCE [LARGE SCALE GENOMIC DNA]</scope>
    <source>
        <strain evidence="1 2">KCTC 23076</strain>
    </source>
</reference>
<keyword evidence="2" id="KW-1185">Reference proteome</keyword>
<name>A0ABV6RM44_9GAMM</name>
<dbReference type="Proteomes" id="UP001589896">
    <property type="component" value="Unassembled WGS sequence"/>
</dbReference>
<dbReference type="EMBL" id="JBHLTG010000001">
    <property type="protein sequence ID" value="MFC0677457.1"/>
    <property type="molecule type" value="Genomic_DNA"/>
</dbReference>
<evidence type="ECO:0000313" key="2">
    <source>
        <dbReference type="Proteomes" id="UP001589896"/>
    </source>
</evidence>
<sequence length="129" mass="13254">MLAGCALAGCTSAGPAGQTDQANASAGATTAETVTLAPGNAAPLPAGAQLRFVSVESDSRCPPQVQCIHAGEAVLLFELKPGNGKPEPLRLTTTPPADRVSVRGWQLTLLELDRSSPPKATLRLARRAE</sequence>
<protein>
    <recommendedName>
        <fullName evidence="3">Lipoprotein</fullName>
    </recommendedName>
</protein>
<dbReference type="RefSeq" id="WP_386665967.1">
    <property type="nucleotide sequence ID" value="NZ_JBHLTG010000001.1"/>
</dbReference>